<gene>
    <name evidence="1" type="ORF">HPBE_LOCUS18558</name>
</gene>
<reference evidence="1 2" key="1">
    <citation type="submission" date="2018-11" db="EMBL/GenBank/DDBJ databases">
        <authorList>
            <consortium name="Pathogen Informatics"/>
        </authorList>
    </citation>
    <scope>NUCLEOTIDE SEQUENCE [LARGE SCALE GENOMIC DNA]</scope>
</reference>
<dbReference type="OrthoDB" id="5849210at2759"/>
<dbReference type="Proteomes" id="UP000050761">
    <property type="component" value="Unassembled WGS sequence"/>
</dbReference>
<accession>A0A3P8B4I3</accession>
<proteinExistence type="predicted"/>
<reference evidence="3" key="2">
    <citation type="submission" date="2019-09" db="UniProtKB">
        <authorList>
            <consortium name="WormBaseParasite"/>
        </authorList>
    </citation>
    <scope>IDENTIFICATION</scope>
</reference>
<dbReference type="AlphaFoldDB" id="A0A183G9E4"/>
<evidence type="ECO:0000313" key="1">
    <source>
        <dbReference type="EMBL" id="VDP12050.1"/>
    </source>
</evidence>
<protein>
    <submittedName>
        <fullName evidence="3">Reverse transcriptase domain-containing protein</fullName>
    </submittedName>
</protein>
<sequence length="98" mass="11124">MLIIVVMDAILPDLQEPVPWTLFNKIELQWQVQAWCNRLERFGLKLNVKKAEYLTTQKDEIKMDGIELPRTSVFKYLGSAIATDGGLLVEANSRMSAA</sequence>
<name>A0A183G9E4_HELPZ</name>
<accession>A0A183G9E4</accession>
<organism evidence="2 3">
    <name type="scientific">Heligmosomoides polygyrus</name>
    <name type="common">Parasitic roundworm</name>
    <dbReference type="NCBI Taxonomy" id="6339"/>
    <lineage>
        <taxon>Eukaryota</taxon>
        <taxon>Metazoa</taxon>
        <taxon>Ecdysozoa</taxon>
        <taxon>Nematoda</taxon>
        <taxon>Chromadorea</taxon>
        <taxon>Rhabditida</taxon>
        <taxon>Rhabditina</taxon>
        <taxon>Rhabditomorpha</taxon>
        <taxon>Strongyloidea</taxon>
        <taxon>Heligmosomidae</taxon>
        <taxon>Heligmosomoides</taxon>
    </lineage>
</organism>
<evidence type="ECO:0000313" key="3">
    <source>
        <dbReference type="WBParaSite" id="HPBE_0001855901-mRNA-1"/>
    </source>
</evidence>
<evidence type="ECO:0000313" key="2">
    <source>
        <dbReference type="Proteomes" id="UP000050761"/>
    </source>
</evidence>
<dbReference type="EMBL" id="UZAH01030769">
    <property type="protein sequence ID" value="VDP12050.1"/>
    <property type="molecule type" value="Genomic_DNA"/>
</dbReference>
<keyword evidence="2" id="KW-1185">Reference proteome</keyword>
<dbReference type="WBParaSite" id="HPBE_0001855901-mRNA-1">
    <property type="protein sequence ID" value="HPBE_0001855901-mRNA-1"/>
    <property type="gene ID" value="HPBE_0001855901"/>
</dbReference>